<sequence length="326" mass="36590">MSRPPLPLPAVLPWHVFTSAEARRAGVSQDRLKRKDISRIRRGLFSRTGPPVSEAAIVAALSRQDGSAVVVGPSAARLWNMPLPPQLGSWDSRKPVHLSIPGGRNSHGAVVRWHDFTLAEEDVQRLVFTQVLSFHETAPPPHCSFRMTTRSRTWRDLARHLTHGQLVAVGDHLVRAPRPQFENGRRKPWCSLEQLANACTGHYAASLRRALTDVRRGADSPMETMLRLAFIDAGLPEPLINVPLIGPDGVALHTPDFQWPQYRVCAEYEGAAHNKDQQVKRDIRRARRVKAARWSEIRLYKDDAHAGCAAAVHLVREELRARGWRP</sequence>
<comment type="caution">
    <text evidence="1">The sequence shown here is derived from an EMBL/GenBank/DDBJ whole genome shotgun (WGS) entry which is preliminary data.</text>
</comment>
<organism evidence="1 2">
    <name type="scientific">Brachybacterium alimentarium</name>
    <dbReference type="NCBI Taxonomy" id="47845"/>
    <lineage>
        <taxon>Bacteria</taxon>
        <taxon>Bacillati</taxon>
        <taxon>Actinomycetota</taxon>
        <taxon>Actinomycetes</taxon>
        <taxon>Micrococcales</taxon>
        <taxon>Dermabacteraceae</taxon>
        <taxon>Brachybacterium</taxon>
    </lineage>
</organism>
<dbReference type="OrthoDB" id="3234479at2"/>
<dbReference type="InterPro" id="IPR011335">
    <property type="entry name" value="Restrct_endonuc-II-like"/>
</dbReference>
<gene>
    <name evidence="1" type="ORF">CIK66_13315</name>
</gene>
<evidence type="ECO:0000313" key="1">
    <source>
        <dbReference type="EMBL" id="PCC38555.1"/>
    </source>
</evidence>
<accession>A0A2A3YHH2</accession>
<name>A0A2A3YHH2_9MICO</name>
<proteinExistence type="predicted"/>
<dbReference type="Proteomes" id="UP000218598">
    <property type="component" value="Unassembled WGS sequence"/>
</dbReference>
<reference evidence="1 2" key="1">
    <citation type="journal article" date="2017" name="Elife">
        <title>Extensive horizontal gene transfer in cheese-associated bacteria.</title>
        <authorList>
            <person name="Bonham K.S."/>
            <person name="Wolfe B.E."/>
            <person name="Dutton R.J."/>
        </authorList>
    </citation>
    <scope>NUCLEOTIDE SEQUENCE [LARGE SCALE GENOMIC DNA]</scope>
    <source>
        <strain evidence="1 2">341_9</strain>
    </source>
</reference>
<dbReference type="SUPFAM" id="SSF52980">
    <property type="entry name" value="Restriction endonuclease-like"/>
    <property type="match status" value="1"/>
</dbReference>
<dbReference type="AlphaFoldDB" id="A0A2A3YHH2"/>
<evidence type="ECO:0000313" key="2">
    <source>
        <dbReference type="Proteomes" id="UP000218598"/>
    </source>
</evidence>
<keyword evidence="2" id="KW-1185">Reference proteome</keyword>
<protein>
    <recommendedName>
        <fullName evidence="3">DUF559 domain-containing protein</fullName>
    </recommendedName>
</protein>
<dbReference type="EMBL" id="NRGR01000021">
    <property type="protein sequence ID" value="PCC38555.1"/>
    <property type="molecule type" value="Genomic_DNA"/>
</dbReference>
<evidence type="ECO:0008006" key="3">
    <source>
        <dbReference type="Google" id="ProtNLM"/>
    </source>
</evidence>